<organism evidence="4 5">
    <name type="scientific">Bacillus solimangrovi</name>
    <dbReference type="NCBI Taxonomy" id="1305675"/>
    <lineage>
        <taxon>Bacteria</taxon>
        <taxon>Bacillati</taxon>
        <taxon>Bacillota</taxon>
        <taxon>Bacilli</taxon>
        <taxon>Bacillales</taxon>
        <taxon>Bacillaceae</taxon>
        <taxon>Bacillus</taxon>
    </lineage>
</organism>
<name>A0A1E5LIM3_9BACI</name>
<evidence type="ECO:0000256" key="2">
    <source>
        <dbReference type="ARBA" id="ARBA00022679"/>
    </source>
</evidence>
<dbReference type="Gene3D" id="3.40.50.150">
    <property type="entry name" value="Vaccinia Virus protein VP39"/>
    <property type="match status" value="1"/>
</dbReference>
<keyword evidence="5" id="KW-1185">Reference proteome</keyword>
<keyword evidence="2 4" id="KW-0808">Transferase</keyword>
<dbReference type="Proteomes" id="UP000095209">
    <property type="component" value="Unassembled WGS sequence"/>
</dbReference>
<dbReference type="EMBL" id="MJEH01000007">
    <property type="protein sequence ID" value="OEH93932.1"/>
    <property type="molecule type" value="Genomic_DNA"/>
</dbReference>
<comment type="caution">
    <text evidence="4">The sequence shown here is derived from an EMBL/GenBank/DDBJ whole genome shotgun (WGS) entry which is preliminary data.</text>
</comment>
<dbReference type="InterPro" id="IPR002052">
    <property type="entry name" value="DNA_methylase_N6_adenine_CS"/>
</dbReference>
<dbReference type="SUPFAM" id="SSF53335">
    <property type="entry name" value="S-adenosyl-L-methionine-dependent methyltransferases"/>
    <property type="match status" value="1"/>
</dbReference>
<dbReference type="PANTHER" id="PTHR43542">
    <property type="entry name" value="METHYLTRANSFERASE"/>
    <property type="match status" value="1"/>
</dbReference>
<feature type="region of interest" description="Disordered" evidence="3">
    <location>
        <begin position="1"/>
        <end position="23"/>
    </location>
</feature>
<dbReference type="PIRSF" id="PIRSF004553">
    <property type="entry name" value="CHP00095"/>
    <property type="match status" value="1"/>
</dbReference>
<evidence type="ECO:0000256" key="3">
    <source>
        <dbReference type="SAM" id="MobiDB-lite"/>
    </source>
</evidence>
<accession>A0A1E5LIM3</accession>
<dbReference type="InterPro" id="IPR004398">
    <property type="entry name" value="RNA_MeTrfase_RsmD"/>
</dbReference>
<dbReference type="STRING" id="1305675.BFG57_10715"/>
<keyword evidence="1 4" id="KW-0489">Methyltransferase</keyword>
<dbReference type="GO" id="GO:0031167">
    <property type="term" value="P:rRNA methylation"/>
    <property type="evidence" value="ECO:0007669"/>
    <property type="project" value="InterPro"/>
</dbReference>
<dbReference type="Pfam" id="PF03602">
    <property type="entry name" value="Cons_hypoth95"/>
    <property type="match status" value="1"/>
</dbReference>
<evidence type="ECO:0000313" key="5">
    <source>
        <dbReference type="Proteomes" id="UP000095209"/>
    </source>
</evidence>
<gene>
    <name evidence="4" type="ORF">BFG57_10715</name>
</gene>
<evidence type="ECO:0000256" key="1">
    <source>
        <dbReference type="ARBA" id="ARBA00022603"/>
    </source>
</evidence>
<reference evidence="4 5" key="1">
    <citation type="submission" date="2016-08" db="EMBL/GenBank/DDBJ databases">
        <title>Genome of Bacillus solimangrovi GH2-4.</title>
        <authorList>
            <person name="Lim S."/>
            <person name="Kim B.-C."/>
        </authorList>
    </citation>
    <scope>NUCLEOTIDE SEQUENCE [LARGE SCALE GENOMIC DNA]</scope>
    <source>
        <strain evidence="4 5">GH2-4</strain>
    </source>
</reference>
<dbReference type="CDD" id="cd02440">
    <property type="entry name" value="AdoMet_MTases"/>
    <property type="match status" value="1"/>
</dbReference>
<dbReference type="InterPro" id="IPR029063">
    <property type="entry name" value="SAM-dependent_MTases_sf"/>
</dbReference>
<dbReference type="PROSITE" id="PS00092">
    <property type="entry name" value="N6_MTASE"/>
    <property type="match status" value="1"/>
</dbReference>
<dbReference type="AlphaFoldDB" id="A0A1E5LIM3"/>
<dbReference type="NCBIfam" id="TIGR00095">
    <property type="entry name" value="16S rRNA (guanine(966)-N(2))-methyltransferase RsmD"/>
    <property type="match status" value="1"/>
</dbReference>
<dbReference type="OrthoDB" id="9803017at2"/>
<evidence type="ECO:0000313" key="4">
    <source>
        <dbReference type="EMBL" id="OEH93932.1"/>
    </source>
</evidence>
<dbReference type="PANTHER" id="PTHR43542:SF1">
    <property type="entry name" value="METHYLTRANSFERASE"/>
    <property type="match status" value="1"/>
</dbReference>
<dbReference type="GO" id="GO:0003676">
    <property type="term" value="F:nucleic acid binding"/>
    <property type="evidence" value="ECO:0007669"/>
    <property type="project" value="InterPro"/>
</dbReference>
<proteinExistence type="predicted"/>
<sequence>MRVIAGTQKGRQLKAVPGNSTRPTTDKVKEAMFNVIGPYFEGGIGLDLFAGSGSLGIESLSRGLDSMIFVDRHPKAIETIRDNIRTVKLEERAEVYRNDANRALKAVHKRDLQFSVIFLDPPYEKIKLKPLMETISEMELVVEGGWIVTEHPADSDLADLVVDFERLKHEEYNKTTAISIYRRMHSE</sequence>
<dbReference type="GO" id="GO:0008168">
    <property type="term" value="F:methyltransferase activity"/>
    <property type="evidence" value="ECO:0007669"/>
    <property type="project" value="UniProtKB-KW"/>
</dbReference>
<protein>
    <submittedName>
        <fullName evidence="4">16S rRNA (Guanine(966)-N(2))-methyltransferase RsmD</fullName>
    </submittedName>
</protein>
<dbReference type="RefSeq" id="WP_069716076.1">
    <property type="nucleotide sequence ID" value="NZ_MJEH01000007.1"/>
</dbReference>